<sequence length="372" mass="41020">MENPQLASSNADPNSTDQDDSNGFFVPRCEPSNEHDLGYRAEPGPTTDFGTNWEQGRELTNNGFQTHNIASVDQEFFNWTFSGPSQNPISSSSDDVDLPPLAALGREFPQDPPNSTPFHGGAPAVSPLAFLAAPISDPQTPANPQRPALDNPPEHSTHAPSGNKRRKSSNIYSCVAVMEWSGNNPILECQFKDPNFKKMGQHMQKMHGVKAFKCPYCGHTSARYDNLNTHISGCKMRATAGETTPPIPTPTNKRPARRRQTASDLPMVRSGFQSQSLTVPFEPNYLPPNIPSLPQSRRPMSQPQPEHSVFRELNADNHHSGGVQEWAEGIWPAETKAEKIKALKNEFTAISKTRADGEKRQIEIALEIAYLS</sequence>
<keyword evidence="3" id="KW-1185">Reference proteome</keyword>
<feature type="region of interest" description="Disordered" evidence="1">
    <location>
        <begin position="134"/>
        <end position="166"/>
    </location>
</feature>
<proteinExistence type="predicted"/>
<evidence type="ECO:0000313" key="3">
    <source>
        <dbReference type="Proteomes" id="UP001373714"/>
    </source>
</evidence>
<dbReference type="EMBL" id="JAVHNS010000007">
    <property type="protein sequence ID" value="KAK6349279.1"/>
    <property type="molecule type" value="Genomic_DNA"/>
</dbReference>
<dbReference type="AlphaFoldDB" id="A0AAV9UVZ8"/>
<protein>
    <recommendedName>
        <fullName evidence="4">C2H2-type domain-containing protein</fullName>
    </recommendedName>
</protein>
<feature type="region of interest" description="Disordered" evidence="1">
    <location>
        <begin position="238"/>
        <end position="258"/>
    </location>
</feature>
<evidence type="ECO:0008006" key="4">
    <source>
        <dbReference type="Google" id="ProtNLM"/>
    </source>
</evidence>
<feature type="compositionally biased region" description="Polar residues" evidence="1">
    <location>
        <begin position="1"/>
        <end position="16"/>
    </location>
</feature>
<accession>A0AAV9UVZ8</accession>
<name>A0AAV9UVZ8_9PEZI</name>
<evidence type="ECO:0000256" key="1">
    <source>
        <dbReference type="SAM" id="MobiDB-lite"/>
    </source>
</evidence>
<organism evidence="2 3">
    <name type="scientific">Orbilia blumenaviensis</name>
    <dbReference type="NCBI Taxonomy" id="1796055"/>
    <lineage>
        <taxon>Eukaryota</taxon>
        <taxon>Fungi</taxon>
        <taxon>Dikarya</taxon>
        <taxon>Ascomycota</taxon>
        <taxon>Pezizomycotina</taxon>
        <taxon>Orbiliomycetes</taxon>
        <taxon>Orbiliales</taxon>
        <taxon>Orbiliaceae</taxon>
        <taxon>Orbilia</taxon>
    </lineage>
</organism>
<feature type="region of interest" description="Disordered" evidence="1">
    <location>
        <begin position="1"/>
        <end position="52"/>
    </location>
</feature>
<comment type="caution">
    <text evidence="2">The sequence shown here is derived from an EMBL/GenBank/DDBJ whole genome shotgun (WGS) entry which is preliminary data.</text>
</comment>
<dbReference type="Gene3D" id="3.30.160.60">
    <property type="entry name" value="Classic Zinc Finger"/>
    <property type="match status" value="1"/>
</dbReference>
<gene>
    <name evidence="2" type="ORF">TWF730_010029</name>
</gene>
<dbReference type="Proteomes" id="UP001373714">
    <property type="component" value="Unassembled WGS sequence"/>
</dbReference>
<reference evidence="2 3" key="1">
    <citation type="submission" date="2019-10" db="EMBL/GenBank/DDBJ databases">
        <authorList>
            <person name="Palmer J.M."/>
        </authorList>
    </citation>
    <scope>NUCLEOTIDE SEQUENCE [LARGE SCALE GENOMIC DNA]</scope>
    <source>
        <strain evidence="2 3">TWF730</strain>
    </source>
</reference>
<evidence type="ECO:0000313" key="2">
    <source>
        <dbReference type="EMBL" id="KAK6349279.1"/>
    </source>
</evidence>